<organism evidence="2 3">
    <name type="scientific">Cuscuta campestris</name>
    <dbReference type="NCBI Taxonomy" id="132261"/>
    <lineage>
        <taxon>Eukaryota</taxon>
        <taxon>Viridiplantae</taxon>
        <taxon>Streptophyta</taxon>
        <taxon>Embryophyta</taxon>
        <taxon>Tracheophyta</taxon>
        <taxon>Spermatophyta</taxon>
        <taxon>Magnoliopsida</taxon>
        <taxon>eudicotyledons</taxon>
        <taxon>Gunneridae</taxon>
        <taxon>Pentapetalae</taxon>
        <taxon>asterids</taxon>
        <taxon>lamiids</taxon>
        <taxon>Solanales</taxon>
        <taxon>Convolvulaceae</taxon>
        <taxon>Cuscuteae</taxon>
        <taxon>Cuscuta</taxon>
        <taxon>Cuscuta subgen. Grammica</taxon>
        <taxon>Cuscuta sect. Cleistogrammica</taxon>
    </lineage>
</organism>
<feature type="region of interest" description="Disordered" evidence="1">
    <location>
        <begin position="146"/>
        <end position="293"/>
    </location>
</feature>
<feature type="compositionally biased region" description="Low complexity" evidence="1">
    <location>
        <begin position="213"/>
        <end position="239"/>
    </location>
</feature>
<evidence type="ECO:0000313" key="2">
    <source>
        <dbReference type="EMBL" id="VFQ59833.1"/>
    </source>
</evidence>
<proteinExistence type="predicted"/>
<feature type="compositionally biased region" description="Basic and acidic residues" evidence="1">
    <location>
        <begin position="199"/>
        <end position="208"/>
    </location>
</feature>
<feature type="compositionally biased region" description="Basic and acidic residues" evidence="1">
    <location>
        <begin position="281"/>
        <end position="291"/>
    </location>
</feature>
<reference evidence="2 3" key="1">
    <citation type="submission" date="2018-04" db="EMBL/GenBank/DDBJ databases">
        <authorList>
            <person name="Vogel A."/>
        </authorList>
    </citation>
    <scope>NUCLEOTIDE SEQUENCE [LARGE SCALE GENOMIC DNA]</scope>
</reference>
<feature type="compositionally biased region" description="Low complexity" evidence="1">
    <location>
        <begin position="254"/>
        <end position="263"/>
    </location>
</feature>
<dbReference type="EMBL" id="OOIL02000049">
    <property type="protein sequence ID" value="VFQ59833.1"/>
    <property type="molecule type" value="Genomic_DNA"/>
</dbReference>
<protein>
    <submittedName>
        <fullName evidence="2">Uncharacterized protein</fullName>
    </submittedName>
</protein>
<dbReference type="AlphaFoldDB" id="A0A484K2G2"/>
<feature type="region of interest" description="Disordered" evidence="1">
    <location>
        <begin position="1"/>
        <end position="44"/>
    </location>
</feature>
<evidence type="ECO:0000313" key="3">
    <source>
        <dbReference type="Proteomes" id="UP000595140"/>
    </source>
</evidence>
<feature type="compositionally biased region" description="Basic and acidic residues" evidence="1">
    <location>
        <begin position="34"/>
        <end position="44"/>
    </location>
</feature>
<feature type="compositionally biased region" description="Low complexity" evidence="1">
    <location>
        <begin position="146"/>
        <end position="176"/>
    </location>
</feature>
<feature type="compositionally biased region" description="Low complexity" evidence="1">
    <location>
        <begin position="189"/>
        <end position="198"/>
    </location>
</feature>
<dbReference type="Proteomes" id="UP000595140">
    <property type="component" value="Unassembled WGS sequence"/>
</dbReference>
<feature type="compositionally biased region" description="Basic and acidic residues" evidence="1">
    <location>
        <begin position="264"/>
        <end position="273"/>
    </location>
</feature>
<gene>
    <name evidence="2" type="ORF">CCAM_LOCUS1609</name>
</gene>
<keyword evidence="3" id="KW-1185">Reference proteome</keyword>
<sequence length="319" mass="33697">MENSGAGVSKPAVPGGQIDSGQMEMGVRRRLRDKRSDDFAYQEDAREPAKIVEVGAHKEAPLLPEVPQLMDLDESADDETDDVEILITTDESSSENEFMSDDEYRIHFTVEDGWGVKGKGQAEQSKSNTGKWKELSRLRLAILGGRRSGGTSASASGSASASALGSASARASSSTTVRPPIGPHETNVTSTSSGGFTHSTDESRMRDDESMESGGTSASASGSASASALGSASARASSSTTVRPPIGPHETNVTSTSSGGFTHSTDESRMRDDESMELDESMEHNHDDAMDHGPSVAYFDRSGSVLFTEEGARIICSTF</sequence>
<accession>A0A484K2G2</accession>
<evidence type="ECO:0000256" key="1">
    <source>
        <dbReference type="SAM" id="MobiDB-lite"/>
    </source>
</evidence>
<name>A0A484K2G2_9ASTE</name>